<evidence type="ECO:0000313" key="1">
    <source>
        <dbReference type="EnsemblMetazoa" id="tetur02g07400.1"/>
    </source>
</evidence>
<organism evidence="1 2">
    <name type="scientific">Tetranychus urticae</name>
    <name type="common">Two-spotted spider mite</name>
    <dbReference type="NCBI Taxonomy" id="32264"/>
    <lineage>
        <taxon>Eukaryota</taxon>
        <taxon>Metazoa</taxon>
        <taxon>Ecdysozoa</taxon>
        <taxon>Arthropoda</taxon>
        <taxon>Chelicerata</taxon>
        <taxon>Arachnida</taxon>
        <taxon>Acari</taxon>
        <taxon>Acariformes</taxon>
        <taxon>Trombidiformes</taxon>
        <taxon>Prostigmata</taxon>
        <taxon>Eleutherengona</taxon>
        <taxon>Raphignathae</taxon>
        <taxon>Tetranychoidea</taxon>
        <taxon>Tetranychidae</taxon>
        <taxon>Tetranychus</taxon>
    </lineage>
</organism>
<protein>
    <submittedName>
        <fullName evidence="1">Uncharacterized protein</fullName>
    </submittedName>
</protein>
<reference evidence="1" key="2">
    <citation type="submission" date="2015-06" db="UniProtKB">
        <authorList>
            <consortium name="EnsemblMetazoa"/>
        </authorList>
    </citation>
    <scope>IDENTIFICATION</scope>
</reference>
<name>T1JW88_TETUR</name>
<proteinExistence type="predicted"/>
<sequence length="80" mass="8951">MLTASMYAGAHILQQYSTLAEIKLSLQDSQGDETGEIVSEKESNKPNHLIYGVAGKNNCDEIIVTSFYDKSIHIFRRCNN</sequence>
<reference evidence="2" key="1">
    <citation type="submission" date="2011-08" db="EMBL/GenBank/DDBJ databases">
        <authorList>
            <person name="Rombauts S."/>
        </authorList>
    </citation>
    <scope>NUCLEOTIDE SEQUENCE</scope>
    <source>
        <strain evidence="2">London</strain>
    </source>
</reference>
<dbReference type="Proteomes" id="UP000015104">
    <property type="component" value="Unassembled WGS sequence"/>
</dbReference>
<dbReference type="HOGENOM" id="CLU_2592833_0_0_1"/>
<dbReference type="AlphaFoldDB" id="T1JW88"/>
<dbReference type="EnsemblMetazoa" id="tetur02g07400.1">
    <property type="protein sequence ID" value="tetur02g07400.1"/>
    <property type="gene ID" value="tetur02g07400"/>
</dbReference>
<accession>T1JW88</accession>
<keyword evidence="2" id="KW-1185">Reference proteome</keyword>
<dbReference type="EMBL" id="CAEY01000807">
    <property type="status" value="NOT_ANNOTATED_CDS"/>
    <property type="molecule type" value="Genomic_DNA"/>
</dbReference>
<evidence type="ECO:0000313" key="2">
    <source>
        <dbReference type="Proteomes" id="UP000015104"/>
    </source>
</evidence>